<dbReference type="GO" id="GO:0004697">
    <property type="term" value="F:diacylglycerol-dependent serine/threonine kinase activity"/>
    <property type="evidence" value="ECO:0007669"/>
    <property type="project" value="UniProtKB-EC"/>
</dbReference>
<dbReference type="PANTHER" id="PTHR24351">
    <property type="entry name" value="RIBOSOMAL PROTEIN S6 KINASE"/>
    <property type="match status" value="1"/>
</dbReference>
<evidence type="ECO:0000256" key="8">
    <source>
        <dbReference type="ARBA" id="ARBA00022490"/>
    </source>
</evidence>
<dbReference type="Pfam" id="PF02185">
    <property type="entry name" value="HR1"/>
    <property type="match status" value="3"/>
</dbReference>
<keyword evidence="15 26" id="KW-0067">ATP-binding</keyword>
<feature type="domain" description="AGC-kinase C-terminal" evidence="31">
    <location>
        <begin position="904"/>
        <end position="971"/>
    </location>
</feature>
<keyword evidence="20" id="KW-0539">Nucleus</keyword>
<name>A0A7J6AW21_AMEME</name>
<dbReference type="GO" id="GO:0032154">
    <property type="term" value="C:cleavage furrow"/>
    <property type="evidence" value="ECO:0007669"/>
    <property type="project" value="UniProtKB-SubCell"/>
</dbReference>
<evidence type="ECO:0000256" key="15">
    <source>
        <dbReference type="ARBA" id="ARBA00022840"/>
    </source>
</evidence>
<dbReference type="SMART" id="SM00742">
    <property type="entry name" value="Hr1"/>
    <property type="match status" value="3"/>
</dbReference>
<feature type="region of interest" description="Disordered" evidence="28">
    <location>
        <begin position="509"/>
        <end position="552"/>
    </location>
</feature>
<comment type="catalytic activity">
    <reaction evidence="21">
        <text>L-threonyl-[protein] + ATP = O-phospho-L-threonyl-[protein] + ADP + H(+)</text>
        <dbReference type="Rhea" id="RHEA:46608"/>
        <dbReference type="Rhea" id="RHEA-COMP:11060"/>
        <dbReference type="Rhea" id="RHEA-COMP:11605"/>
        <dbReference type="ChEBI" id="CHEBI:15378"/>
        <dbReference type="ChEBI" id="CHEBI:30013"/>
        <dbReference type="ChEBI" id="CHEBI:30616"/>
        <dbReference type="ChEBI" id="CHEBI:61977"/>
        <dbReference type="ChEBI" id="CHEBI:456216"/>
        <dbReference type="EC" id="2.7.11.13"/>
    </reaction>
</comment>
<feature type="binding site" evidence="26">
    <location>
        <position position="673"/>
    </location>
    <ligand>
        <name>ATP</name>
        <dbReference type="ChEBI" id="CHEBI:30616"/>
    </ligand>
</feature>
<dbReference type="GO" id="GO:0031267">
    <property type="term" value="F:small GTPase binding"/>
    <property type="evidence" value="ECO:0007669"/>
    <property type="project" value="InterPro"/>
</dbReference>
<dbReference type="SUPFAM" id="SSF49562">
    <property type="entry name" value="C2 domain (Calcium/lipid-binding domain, CaLB)"/>
    <property type="match status" value="1"/>
</dbReference>
<evidence type="ECO:0000256" key="6">
    <source>
        <dbReference type="ARBA" id="ARBA00005490"/>
    </source>
</evidence>
<evidence type="ECO:0000256" key="4">
    <source>
        <dbReference type="ARBA" id="ARBA00004496"/>
    </source>
</evidence>
<evidence type="ECO:0000256" key="9">
    <source>
        <dbReference type="ARBA" id="ARBA00022527"/>
    </source>
</evidence>
<dbReference type="CDD" id="cd08687">
    <property type="entry name" value="C2_PKN-like"/>
    <property type="match status" value="1"/>
</dbReference>
<comment type="subcellular location">
    <subcellularLocation>
        <location evidence="5">Cleavage furrow</location>
    </subcellularLocation>
    <subcellularLocation>
        <location evidence="4">Cytoplasm</location>
    </subcellularLocation>
    <subcellularLocation>
        <location evidence="3">Membrane</location>
    </subcellularLocation>
    <subcellularLocation>
        <location evidence="2">Midbody</location>
    </subcellularLocation>
    <subcellularLocation>
        <location evidence="1">Nucleus</location>
    </subcellularLocation>
</comment>
<keyword evidence="16" id="KW-0805">Transcription regulation</keyword>
<evidence type="ECO:0000256" key="22">
    <source>
        <dbReference type="ARBA" id="ARBA00047470"/>
    </source>
</evidence>
<evidence type="ECO:0000256" key="25">
    <source>
        <dbReference type="PROSITE-ProRule" id="PRU01207"/>
    </source>
</evidence>
<feature type="domain" description="Protein kinase" evidence="30">
    <location>
        <begin position="644"/>
        <end position="903"/>
    </location>
</feature>
<dbReference type="GO" id="GO:0046872">
    <property type="term" value="F:metal ion binding"/>
    <property type="evidence" value="ECO:0007669"/>
    <property type="project" value="UniProtKB-KW"/>
</dbReference>
<dbReference type="InterPro" id="IPR037784">
    <property type="entry name" value="C2_PKN"/>
</dbReference>
<evidence type="ECO:0000259" key="29">
    <source>
        <dbReference type="PROSITE" id="PS50004"/>
    </source>
</evidence>
<protein>
    <recommendedName>
        <fullName evidence="7">protein kinase C</fullName>
        <ecNumber evidence="7">2.7.11.13</ecNumber>
    </recommendedName>
</protein>
<dbReference type="Gene3D" id="1.10.287.160">
    <property type="entry name" value="HR1 repeat"/>
    <property type="match status" value="3"/>
</dbReference>
<dbReference type="PROSITE" id="PS51285">
    <property type="entry name" value="AGC_KINASE_CTER"/>
    <property type="match status" value="1"/>
</dbReference>
<dbReference type="FunFam" id="3.30.200.20:FF:000058">
    <property type="entry name" value="Putative serine/threonine-protein kinase N2"/>
    <property type="match status" value="1"/>
</dbReference>
<keyword evidence="24" id="KW-0479">Metal-binding</keyword>
<keyword evidence="14" id="KW-0418">Kinase</keyword>
<dbReference type="InterPro" id="IPR017441">
    <property type="entry name" value="Protein_kinase_ATP_BS"/>
</dbReference>
<dbReference type="InterPro" id="IPR017892">
    <property type="entry name" value="Pkinase_C"/>
</dbReference>
<feature type="binding site" evidence="24">
    <location>
        <position position="787"/>
    </location>
    <ligand>
        <name>Mg(2+)</name>
        <dbReference type="ChEBI" id="CHEBI:18420"/>
    </ligand>
</feature>
<evidence type="ECO:0000259" key="32">
    <source>
        <dbReference type="PROSITE" id="PS51860"/>
    </source>
</evidence>
<dbReference type="Proteomes" id="UP000593565">
    <property type="component" value="Unassembled WGS sequence"/>
</dbReference>
<keyword evidence="18" id="KW-0472">Membrane</keyword>
<keyword evidence="19" id="KW-0804">Transcription</keyword>
<dbReference type="InterPro" id="IPR000008">
    <property type="entry name" value="C2_dom"/>
</dbReference>
<feature type="active site" description="Proton acceptor" evidence="23">
    <location>
        <position position="769"/>
    </location>
</feature>
<dbReference type="OrthoDB" id="63267at2759"/>
<evidence type="ECO:0000256" key="27">
    <source>
        <dbReference type="SAM" id="Coils"/>
    </source>
</evidence>
<dbReference type="Pfam" id="PF00433">
    <property type="entry name" value="Pkinase_C"/>
    <property type="match status" value="1"/>
</dbReference>
<dbReference type="FunFam" id="1.10.287.160:FF:000003">
    <property type="entry name" value="Putative serine/threonine-protein kinase N2"/>
    <property type="match status" value="1"/>
</dbReference>
<feature type="compositionally biased region" description="Polar residues" evidence="28">
    <location>
        <begin position="509"/>
        <end position="519"/>
    </location>
</feature>
<evidence type="ECO:0000256" key="20">
    <source>
        <dbReference type="ARBA" id="ARBA00023242"/>
    </source>
</evidence>
<evidence type="ECO:0000259" key="31">
    <source>
        <dbReference type="PROSITE" id="PS51285"/>
    </source>
</evidence>
<dbReference type="Pfam" id="PF00069">
    <property type="entry name" value="Pkinase"/>
    <property type="match status" value="1"/>
</dbReference>
<dbReference type="PROSITE" id="PS50011">
    <property type="entry name" value="PROTEIN_KINASE_DOM"/>
    <property type="match status" value="1"/>
</dbReference>
<dbReference type="SUPFAM" id="SSF46585">
    <property type="entry name" value="HR1 repeat"/>
    <property type="match status" value="3"/>
</dbReference>
<comment type="similarity">
    <text evidence="6">Belongs to the protein kinase superfamily. AGC Ser/Thr protein kinase family. PKC subfamily.</text>
</comment>
<evidence type="ECO:0000256" key="23">
    <source>
        <dbReference type="PIRSR" id="PIRSR000615-1"/>
    </source>
</evidence>
<dbReference type="CDD" id="cd05589">
    <property type="entry name" value="STKc_PKN"/>
    <property type="match status" value="1"/>
</dbReference>
<evidence type="ECO:0000256" key="21">
    <source>
        <dbReference type="ARBA" id="ARBA00047272"/>
    </source>
</evidence>
<sequence>MAADPMQGHMVSDQLGLGYHLDLSDTMVQQKLDEIREQIKREIRKELKIKEGAENLRRVTTDKKRLAYVDTMLKKSNKKVEELHQELQELNAHIVVKDPEELLLECPLTPDTPNSESRLAALKKQIHIELKVKQGAENMIQMYSNGSSKDRKLLAAAQQMLQDSKMKIEFIRMQILKASQSHELSFDTQHLIEKPIISPLDLRVEELCHHARIEHAVAEGAKNVMKLLGSGKLAEKKTHSEAQARFNESSQKLDLLKLSLEQRLSELPPQHPKSSVIMEELVFMSSAALSPRHSLVSTHTPSPYSTLAKPAALTGTLDVRLMGCQDLLENVPGRSKAVTASLPSWSPSDTRSSFMSRHSRSRSLSKTDELSNEISAVLKLDNTVVGQTSWKPVSNQSWDQKFTLELDRSRELEISVYWRDWRSLCAVKFLRLEDFLDNQRHGMCLYLEPQGTLFAEVTFFNPVIERRTKLRRQKKIFSKQQGKTFVRAPQMNMNMATWGRLRRAIPSISNSFSPQSGAEQGTEPGRRVHPHTHAPASDSPVTKLDFDKDATSGSKHYSLGRIRETLQDEKIHKEEVQDALRSFDFLNNRNSIVGTSELKHTTEDDLQIEPPQLELIAVRKRGEIRDEEEDDEEEEQFHFSLRNFKCIAVLGRGHFGKVLLAEYSITGEMFAIKALKKGDIMARDEVDSLMCEKRIFETVNSVRHPFLVNLFACFQTKEHVCFVMEYAAGGDLMMHIHADVFSEPRAMFYAACVVLGLQFLHEHRIVYRDLKLDNLLLDTEGYVKIADFGLCKEGMGFQDRTSTFCGTPEFLAPEVLTETSYTRAVDWWGLGVLIFEMLVGESPFPGDDEEEVFDSIVNDEVRYPRFLSTEAISIMRRLLRRNPERRLGGGECDAEEVKKHLFFRNIDWNGLLAKKMKPPFMPTIHGTSDVSNFDDEFTSEAPVLTPPREPRPLSRDEQEMFADFDYIADWC</sequence>
<evidence type="ECO:0000256" key="18">
    <source>
        <dbReference type="ARBA" id="ARBA00023136"/>
    </source>
</evidence>
<dbReference type="FunFam" id="1.10.287.160:FF:000002">
    <property type="entry name" value="Putative serine/threonine-protein kinase N2"/>
    <property type="match status" value="1"/>
</dbReference>
<dbReference type="SMART" id="SM00220">
    <property type="entry name" value="S_TKc"/>
    <property type="match status" value="1"/>
</dbReference>
<evidence type="ECO:0000256" key="26">
    <source>
        <dbReference type="PROSITE-ProRule" id="PRU10141"/>
    </source>
</evidence>
<dbReference type="PROSITE" id="PS51860">
    <property type="entry name" value="REM_1"/>
    <property type="match status" value="3"/>
</dbReference>
<keyword evidence="9" id="KW-0723">Serine/threonine-protein kinase</keyword>
<dbReference type="Gene3D" id="3.30.200.20">
    <property type="entry name" value="Phosphorylase Kinase, domain 1"/>
    <property type="match status" value="1"/>
</dbReference>
<gene>
    <name evidence="33" type="ORF">AMELA_G00105270</name>
</gene>
<evidence type="ECO:0000256" key="7">
    <source>
        <dbReference type="ARBA" id="ARBA00012429"/>
    </source>
</evidence>
<dbReference type="SUPFAM" id="SSF56112">
    <property type="entry name" value="Protein kinase-like (PK-like)"/>
    <property type="match status" value="1"/>
</dbReference>
<dbReference type="EMBL" id="JAAGNN010000008">
    <property type="protein sequence ID" value="KAF4086349.1"/>
    <property type="molecule type" value="Genomic_DNA"/>
</dbReference>
<evidence type="ECO:0000313" key="33">
    <source>
        <dbReference type="EMBL" id="KAF4086349.1"/>
    </source>
</evidence>
<feature type="coiled-coil region" evidence="27">
    <location>
        <begin position="36"/>
        <end position="93"/>
    </location>
</feature>
<keyword evidence="11" id="KW-0808">Transferase</keyword>
<evidence type="ECO:0000256" key="3">
    <source>
        <dbReference type="ARBA" id="ARBA00004370"/>
    </source>
</evidence>
<keyword evidence="13 26" id="KW-0547">Nucleotide-binding</keyword>
<evidence type="ECO:0000256" key="14">
    <source>
        <dbReference type="ARBA" id="ARBA00022777"/>
    </source>
</evidence>
<dbReference type="GO" id="GO:0005634">
    <property type="term" value="C:nucleus"/>
    <property type="evidence" value="ECO:0007669"/>
    <property type="project" value="UniProtKB-SubCell"/>
</dbReference>
<dbReference type="CDD" id="cd11622">
    <property type="entry name" value="HR1_PKN_1"/>
    <property type="match status" value="1"/>
</dbReference>
<reference evidence="33 34" key="1">
    <citation type="submission" date="2020-02" db="EMBL/GenBank/DDBJ databases">
        <title>A chromosome-scale genome assembly of the black bullhead catfish (Ameiurus melas).</title>
        <authorList>
            <person name="Wen M."/>
            <person name="Zham M."/>
            <person name="Cabau C."/>
            <person name="Klopp C."/>
            <person name="Donnadieu C."/>
            <person name="Roques C."/>
            <person name="Bouchez O."/>
            <person name="Lampietro C."/>
            <person name="Jouanno E."/>
            <person name="Herpin A."/>
            <person name="Louis A."/>
            <person name="Berthelot C."/>
            <person name="Parey E."/>
            <person name="Roest-Crollius H."/>
            <person name="Braasch I."/>
            <person name="Postlethwait J."/>
            <person name="Robinson-Rechavi M."/>
            <person name="Echchiki A."/>
            <person name="Begum T."/>
            <person name="Montfort J."/>
            <person name="Schartl M."/>
            <person name="Bobe J."/>
            <person name="Guiguen Y."/>
        </authorList>
    </citation>
    <scope>NUCLEOTIDE SEQUENCE [LARGE SCALE GENOMIC DNA]</scope>
    <source>
        <strain evidence="33">M_S1</strain>
        <tissue evidence="33">Blood</tissue>
    </source>
</reference>
<organism evidence="33 34">
    <name type="scientific">Ameiurus melas</name>
    <name type="common">Black bullhead</name>
    <name type="synonym">Silurus melas</name>
    <dbReference type="NCBI Taxonomy" id="219545"/>
    <lineage>
        <taxon>Eukaryota</taxon>
        <taxon>Metazoa</taxon>
        <taxon>Chordata</taxon>
        <taxon>Craniata</taxon>
        <taxon>Vertebrata</taxon>
        <taxon>Euteleostomi</taxon>
        <taxon>Actinopterygii</taxon>
        <taxon>Neopterygii</taxon>
        <taxon>Teleostei</taxon>
        <taxon>Ostariophysi</taxon>
        <taxon>Siluriformes</taxon>
        <taxon>Ictaluridae</taxon>
        <taxon>Ameiurus</taxon>
    </lineage>
</organism>
<feature type="domain" description="REM-1" evidence="32">
    <location>
        <begin position="185"/>
        <end position="269"/>
    </location>
</feature>
<feature type="domain" description="REM-1" evidence="32">
    <location>
        <begin position="103"/>
        <end position="184"/>
    </location>
</feature>
<dbReference type="GO" id="GO:0005524">
    <property type="term" value="F:ATP binding"/>
    <property type="evidence" value="ECO:0007669"/>
    <property type="project" value="UniProtKB-UniRule"/>
</dbReference>
<dbReference type="PROSITE" id="PS50004">
    <property type="entry name" value="C2"/>
    <property type="match status" value="1"/>
</dbReference>
<evidence type="ECO:0000256" key="28">
    <source>
        <dbReference type="SAM" id="MobiDB-lite"/>
    </source>
</evidence>
<feature type="binding site" evidence="24">
    <location>
        <position position="774"/>
    </location>
    <ligand>
        <name>Mg(2+)</name>
        <dbReference type="ChEBI" id="CHEBI:18420"/>
    </ligand>
</feature>
<evidence type="ECO:0000256" key="5">
    <source>
        <dbReference type="ARBA" id="ARBA00004626"/>
    </source>
</evidence>
<evidence type="ECO:0000256" key="2">
    <source>
        <dbReference type="ARBA" id="ARBA00004214"/>
    </source>
</evidence>
<dbReference type="InterPro" id="IPR008271">
    <property type="entry name" value="Ser/Thr_kinase_AS"/>
</dbReference>
<accession>A0A7J6AW21</accession>
<dbReference type="EC" id="2.7.11.13" evidence="7"/>
<dbReference type="InterPro" id="IPR011072">
    <property type="entry name" value="HR1_rho-bd"/>
</dbReference>
<dbReference type="Gene3D" id="1.10.510.10">
    <property type="entry name" value="Transferase(Phosphotransferase) domain 1"/>
    <property type="match status" value="1"/>
</dbReference>
<dbReference type="GO" id="GO:0030496">
    <property type="term" value="C:midbody"/>
    <property type="evidence" value="ECO:0007669"/>
    <property type="project" value="UniProtKB-SubCell"/>
</dbReference>
<dbReference type="InterPro" id="IPR035892">
    <property type="entry name" value="C2_domain_sf"/>
</dbReference>
<evidence type="ECO:0000256" key="17">
    <source>
        <dbReference type="ARBA" id="ARBA00023054"/>
    </source>
</evidence>
<dbReference type="InterPro" id="IPR036274">
    <property type="entry name" value="HR1_rpt_sf"/>
</dbReference>
<evidence type="ECO:0000256" key="19">
    <source>
        <dbReference type="ARBA" id="ARBA00023163"/>
    </source>
</evidence>
<dbReference type="FunFam" id="1.10.287.160:FF:000001">
    <property type="entry name" value="Putative serine/threonine-protein kinase N2"/>
    <property type="match status" value="1"/>
</dbReference>
<dbReference type="InterPro" id="IPR000719">
    <property type="entry name" value="Prot_kinase_dom"/>
</dbReference>
<keyword evidence="10" id="KW-0597">Phosphoprotein</keyword>
<evidence type="ECO:0000256" key="24">
    <source>
        <dbReference type="PIRSR" id="PIRSR000615-3"/>
    </source>
</evidence>
<dbReference type="GO" id="GO:0005737">
    <property type="term" value="C:cytoplasm"/>
    <property type="evidence" value="ECO:0007669"/>
    <property type="project" value="UniProtKB-SubCell"/>
</dbReference>
<dbReference type="SMART" id="SM00239">
    <property type="entry name" value="C2"/>
    <property type="match status" value="1"/>
</dbReference>
<dbReference type="InterPro" id="IPR011009">
    <property type="entry name" value="Kinase-like_dom_sf"/>
</dbReference>
<dbReference type="SMART" id="SM00133">
    <property type="entry name" value="S_TK_X"/>
    <property type="match status" value="1"/>
</dbReference>
<feature type="domain" description="C2" evidence="29">
    <location>
        <begin position="298"/>
        <end position="454"/>
    </location>
</feature>
<dbReference type="InterPro" id="IPR037313">
    <property type="entry name" value="PKN_HR1_1"/>
</dbReference>
<evidence type="ECO:0000313" key="34">
    <source>
        <dbReference type="Proteomes" id="UP000593565"/>
    </source>
</evidence>
<dbReference type="PROSITE" id="PS00107">
    <property type="entry name" value="PROTEIN_KINASE_ATP"/>
    <property type="match status" value="1"/>
</dbReference>
<keyword evidence="17 25" id="KW-0175">Coiled coil</keyword>
<dbReference type="PROSITE" id="PS00108">
    <property type="entry name" value="PROTEIN_KINASE_ST"/>
    <property type="match status" value="1"/>
</dbReference>
<feature type="region of interest" description="Disordered" evidence="28">
    <location>
        <begin position="338"/>
        <end position="360"/>
    </location>
</feature>
<keyword evidence="24" id="KW-0460">Magnesium</keyword>
<keyword evidence="12" id="KW-0677">Repeat</keyword>
<evidence type="ECO:0000256" key="12">
    <source>
        <dbReference type="ARBA" id="ARBA00022737"/>
    </source>
</evidence>
<keyword evidence="8" id="KW-0963">Cytoplasm</keyword>
<evidence type="ECO:0000256" key="1">
    <source>
        <dbReference type="ARBA" id="ARBA00004123"/>
    </source>
</evidence>
<evidence type="ECO:0000256" key="11">
    <source>
        <dbReference type="ARBA" id="ARBA00022679"/>
    </source>
</evidence>
<comment type="caution">
    <text evidence="33">The sequence shown here is derived from an EMBL/GenBank/DDBJ whole genome shotgun (WGS) entry which is preliminary data.</text>
</comment>
<keyword evidence="34" id="KW-1185">Reference proteome</keyword>
<feature type="compositionally biased region" description="Polar residues" evidence="28">
    <location>
        <begin position="341"/>
        <end position="350"/>
    </location>
</feature>
<evidence type="ECO:0000256" key="16">
    <source>
        <dbReference type="ARBA" id="ARBA00023015"/>
    </source>
</evidence>
<evidence type="ECO:0000259" key="30">
    <source>
        <dbReference type="PROSITE" id="PS50011"/>
    </source>
</evidence>
<proteinExistence type="inferred from homology"/>
<dbReference type="FunFam" id="1.10.510.10:FF:000038">
    <property type="entry name" value="serine/threonine-protein kinase N2 isoform X1"/>
    <property type="match status" value="1"/>
</dbReference>
<evidence type="ECO:0000256" key="10">
    <source>
        <dbReference type="ARBA" id="ARBA00022553"/>
    </source>
</evidence>
<dbReference type="AlphaFoldDB" id="A0A7J6AW21"/>
<dbReference type="InterPro" id="IPR000961">
    <property type="entry name" value="AGC-kinase_C"/>
</dbReference>
<comment type="catalytic activity">
    <reaction evidence="22">
        <text>L-seryl-[protein] + ATP = O-phospho-L-seryl-[protein] + ADP + H(+)</text>
        <dbReference type="Rhea" id="RHEA:17989"/>
        <dbReference type="Rhea" id="RHEA-COMP:9863"/>
        <dbReference type="Rhea" id="RHEA-COMP:11604"/>
        <dbReference type="ChEBI" id="CHEBI:15378"/>
        <dbReference type="ChEBI" id="CHEBI:29999"/>
        <dbReference type="ChEBI" id="CHEBI:30616"/>
        <dbReference type="ChEBI" id="CHEBI:83421"/>
        <dbReference type="ChEBI" id="CHEBI:456216"/>
        <dbReference type="EC" id="2.7.11.13"/>
    </reaction>
</comment>
<evidence type="ECO:0000256" key="13">
    <source>
        <dbReference type="ARBA" id="ARBA00022741"/>
    </source>
</evidence>
<feature type="domain" description="REM-1" evidence="32">
    <location>
        <begin position="20"/>
        <end position="96"/>
    </location>
</feature>
<dbReference type="GO" id="GO:0007165">
    <property type="term" value="P:signal transduction"/>
    <property type="evidence" value="ECO:0007669"/>
    <property type="project" value="InterPro"/>
</dbReference>